<proteinExistence type="inferred from homology"/>
<dbReference type="NCBIfam" id="TIGR00205">
    <property type="entry name" value="fliE"/>
    <property type="match status" value="1"/>
</dbReference>
<dbReference type="PANTHER" id="PTHR34653">
    <property type="match status" value="1"/>
</dbReference>
<name>A0ABW5SK20_9BACL</name>
<dbReference type="RefSeq" id="WP_256209623.1">
    <property type="nucleotide sequence ID" value="NZ_JBHUMJ010000002.1"/>
</dbReference>
<comment type="similarity">
    <text evidence="2 4">Belongs to the FliE family.</text>
</comment>
<keyword evidence="6" id="KW-0282">Flagellum</keyword>
<dbReference type="EMBL" id="JBHUMJ010000002">
    <property type="protein sequence ID" value="MFD2700105.1"/>
    <property type="molecule type" value="Genomic_DNA"/>
</dbReference>
<comment type="caution">
    <text evidence="6">The sequence shown here is derived from an EMBL/GenBank/DDBJ whole genome shotgun (WGS) entry which is preliminary data.</text>
</comment>
<gene>
    <name evidence="4 6" type="primary">fliE</name>
    <name evidence="6" type="ORF">ACFSVM_06465</name>
</gene>
<evidence type="ECO:0000256" key="4">
    <source>
        <dbReference type="HAMAP-Rule" id="MF_00724"/>
    </source>
</evidence>
<evidence type="ECO:0000256" key="5">
    <source>
        <dbReference type="NCBIfam" id="TIGR00205"/>
    </source>
</evidence>
<keyword evidence="3 4" id="KW-0975">Bacterial flagellum</keyword>
<organism evidence="6 7">
    <name type="scientific">Paenibacillus shunpengii</name>
    <dbReference type="NCBI Taxonomy" id="2054424"/>
    <lineage>
        <taxon>Bacteria</taxon>
        <taxon>Bacillati</taxon>
        <taxon>Bacillota</taxon>
        <taxon>Bacilli</taxon>
        <taxon>Bacillales</taxon>
        <taxon>Paenibacillaceae</taxon>
        <taxon>Paenibacillus</taxon>
    </lineage>
</organism>
<dbReference type="Proteomes" id="UP001597540">
    <property type="component" value="Unassembled WGS sequence"/>
</dbReference>
<keyword evidence="7" id="KW-1185">Reference proteome</keyword>
<evidence type="ECO:0000256" key="2">
    <source>
        <dbReference type="ARBA" id="ARBA00009272"/>
    </source>
</evidence>
<dbReference type="PANTHER" id="PTHR34653:SF1">
    <property type="entry name" value="FLAGELLAR HOOK-BASAL BODY COMPLEX PROTEIN FLIE"/>
    <property type="match status" value="1"/>
</dbReference>
<dbReference type="PRINTS" id="PR01006">
    <property type="entry name" value="FLGHOOKFLIE"/>
</dbReference>
<evidence type="ECO:0000256" key="1">
    <source>
        <dbReference type="ARBA" id="ARBA00004117"/>
    </source>
</evidence>
<evidence type="ECO:0000313" key="7">
    <source>
        <dbReference type="Proteomes" id="UP001597540"/>
    </source>
</evidence>
<dbReference type="HAMAP" id="MF_00724">
    <property type="entry name" value="FliE"/>
    <property type="match status" value="1"/>
</dbReference>
<comment type="subcellular location">
    <subcellularLocation>
        <location evidence="1 4">Bacterial flagellum basal body</location>
    </subcellularLocation>
</comment>
<keyword evidence="6" id="KW-0966">Cell projection</keyword>
<reference evidence="7" key="1">
    <citation type="journal article" date="2019" name="Int. J. Syst. Evol. Microbiol.">
        <title>The Global Catalogue of Microorganisms (GCM) 10K type strain sequencing project: providing services to taxonomists for standard genome sequencing and annotation.</title>
        <authorList>
            <consortium name="The Broad Institute Genomics Platform"/>
            <consortium name="The Broad Institute Genome Sequencing Center for Infectious Disease"/>
            <person name="Wu L."/>
            <person name="Ma J."/>
        </authorList>
    </citation>
    <scope>NUCLEOTIDE SEQUENCE [LARGE SCALE GENOMIC DNA]</scope>
    <source>
        <strain evidence="7">KCTC 33849</strain>
    </source>
</reference>
<evidence type="ECO:0000256" key="3">
    <source>
        <dbReference type="ARBA" id="ARBA00023143"/>
    </source>
</evidence>
<protein>
    <recommendedName>
        <fullName evidence="4 5">Flagellar hook-basal body complex protein FliE</fullName>
    </recommendedName>
</protein>
<evidence type="ECO:0000313" key="6">
    <source>
        <dbReference type="EMBL" id="MFD2700105.1"/>
    </source>
</evidence>
<accession>A0ABW5SK20</accession>
<keyword evidence="6" id="KW-0969">Cilium</keyword>
<dbReference type="Pfam" id="PF02049">
    <property type="entry name" value="FliE"/>
    <property type="match status" value="1"/>
</dbReference>
<sequence>MGGKIVIENTMFKASAIQTPKVNMTQGNSTPTETINQFSSYLEDAITQVADQEKHASEMSTEFVLGNVNVDQVMVASQQALLSLQLTTQVRNKVIEAYQEIMRIQM</sequence>
<dbReference type="InterPro" id="IPR001624">
    <property type="entry name" value="FliE"/>
</dbReference>